<reference evidence="2" key="1">
    <citation type="journal article" date="2019" name="Int. J. Syst. Evol. Microbiol.">
        <title>The Global Catalogue of Microorganisms (GCM) 10K type strain sequencing project: providing services to taxonomists for standard genome sequencing and annotation.</title>
        <authorList>
            <consortium name="The Broad Institute Genomics Platform"/>
            <consortium name="The Broad Institute Genome Sequencing Center for Infectious Disease"/>
            <person name="Wu L."/>
            <person name="Ma J."/>
        </authorList>
    </citation>
    <scope>NUCLEOTIDE SEQUENCE [LARGE SCALE GENOMIC DNA]</scope>
    <source>
        <strain evidence="2">JCM 14735</strain>
    </source>
</reference>
<dbReference type="EMBL" id="BAAAOA010000012">
    <property type="protein sequence ID" value="GAA1753474.1"/>
    <property type="molecule type" value="Genomic_DNA"/>
</dbReference>
<keyword evidence="2" id="KW-1185">Reference proteome</keyword>
<dbReference type="RefSeq" id="WP_344120466.1">
    <property type="nucleotide sequence ID" value="NZ_BAAAOA010000012.1"/>
</dbReference>
<dbReference type="InterPro" id="IPR014543">
    <property type="entry name" value="UCP028291"/>
</dbReference>
<sequence length="106" mass="11343">MTEPLVHPAATAQRAQATVATAAAPRYAKQLASHLGRKAEVRDEAEGPRIVLTVGSCLLVAGDQTLELRARSATAEGLERVQQVVGTHLERFGQREGFAVEWVTPA</sequence>
<protein>
    <recommendedName>
        <fullName evidence="3">DUF2218 domain-containing protein</fullName>
    </recommendedName>
</protein>
<comment type="caution">
    <text evidence="1">The sequence shown here is derived from an EMBL/GenBank/DDBJ whole genome shotgun (WGS) entry which is preliminary data.</text>
</comment>
<organism evidence="1 2">
    <name type="scientific">Kocuria aegyptia</name>
    <dbReference type="NCBI Taxonomy" id="330943"/>
    <lineage>
        <taxon>Bacteria</taxon>
        <taxon>Bacillati</taxon>
        <taxon>Actinomycetota</taxon>
        <taxon>Actinomycetes</taxon>
        <taxon>Micrococcales</taxon>
        <taxon>Micrococcaceae</taxon>
        <taxon>Kocuria</taxon>
    </lineage>
</organism>
<evidence type="ECO:0000313" key="2">
    <source>
        <dbReference type="Proteomes" id="UP001501204"/>
    </source>
</evidence>
<dbReference type="Gene3D" id="3.30.310.50">
    <property type="entry name" value="Alpha-D-phosphohexomutase, C-terminal domain"/>
    <property type="match status" value="1"/>
</dbReference>
<proteinExistence type="predicted"/>
<dbReference type="Proteomes" id="UP001501204">
    <property type="component" value="Unassembled WGS sequence"/>
</dbReference>
<evidence type="ECO:0000313" key="1">
    <source>
        <dbReference type="EMBL" id="GAA1753474.1"/>
    </source>
</evidence>
<gene>
    <name evidence="1" type="ORF">GCM10009767_10640</name>
</gene>
<dbReference type="Pfam" id="PF09981">
    <property type="entry name" value="DUF2218"/>
    <property type="match status" value="1"/>
</dbReference>
<accession>A0ABP4WKR9</accession>
<evidence type="ECO:0008006" key="3">
    <source>
        <dbReference type="Google" id="ProtNLM"/>
    </source>
</evidence>
<name>A0ABP4WKR9_9MICC</name>